<dbReference type="SUPFAM" id="SSF54106">
    <property type="entry name" value="LysM domain"/>
    <property type="match status" value="1"/>
</dbReference>
<proteinExistence type="predicted"/>
<feature type="signal peptide" evidence="1">
    <location>
        <begin position="1"/>
        <end position="21"/>
    </location>
</feature>
<gene>
    <name evidence="5" type="ORF">QN062_00240</name>
    <name evidence="4" type="ORF">QN216_04250</name>
    <name evidence="3" type="ORF">QN217_06200</name>
</gene>
<dbReference type="InterPro" id="IPR018392">
    <property type="entry name" value="LysM"/>
</dbReference>
<name>A0AB39UP37_9BIFI</name>
<dbReference type="EMBL" id="CP129682">
    <property type="protein sequence ID" value="XDS49471.1"/>
    <property type="molecule type" value="Genomic_DNA"/>
</dbReference>
<dbReference type="PROSITE" id="PS51782">
    <property type="entry name" value="LYSM"/>
    <property type="match status" value="1"/>
</dbReference>
<evidence type="ECO:0000256" key="1">
    <source>
        <dbReference type="SAM" id="SignalP"/>
    </source>
</evidence>
<dbReference type="Gene3D" id="3.10.350.10">
    <property type="entry name" value="LysM domain"/>
    <property type="match status" value="1"/>
</dbReference>
<evidence type="ECO:0000313" key="4">
    <source>
        <dbReference type="EMBL" id="XDS49471.1"/>
    </source>
</evidence>
<dbReference type="EMBL" id="CP129683">
    <property type="protein sequence ID" value="XDS50687.1"/>
    <property type="molecule type" value="Genomic_DNA"/>
</dbReference>
<keyword evidence="1" id="KW-0732">Signal</keyword>
<sequence>MTGLLAALMCFAGLTVGVRQAQSSTLPQQVTSYTVRPGETMWSYASDITPAGGNVNETIDRLVRLNKLHSTNLQVGQRIIVPQQDAEG</sequence>
<dbReference type="CDD" id="cd00118">
    <property type="entry name" value="LysM"/>
    <property type="match status" value="1"/>
</dbReference>
<accession>A0AB39UP37</accession>
<feature type="chain" id="PRO_5044175395" evidence="1">
    <location>
        <begin position="22"/>
        <end position="88"/>
    </location>
</feature>
<evidence type="ECO:0000313" key="3">
    <source>
        <dbReference type="EMBL" id="XDS45748.1"/>
    </source>
</evidence>
<evidence type="ECO:0000259" key="2">
    <source>
        <dbReference type="PROSITE" id="PS51782"/>
    </source>
</evidence>
<dbReference type="EMBL" id="CP129675">
    <property type="protein sequence ID" value="XDS45748.1"/>
    <property type="molecule type" value="Genomic_DNA"/>
</dbReference>
<dbReference type="Pfam" id="PF01476">
    <property type="entry name" value="LysM"/>
    <property type="match status" value="1"/>
</dbReference>
<dbReference type="InterPro" id="IPR036779">
    <property type="entry name" value="LysM_dom_sf"/>
</dbReference>
<dbReference type="AlphaFoldDB" id="A0AB39UP37"/>
<dbReference type="KEGG" id="bfk:QN062_00240"/>
<dbReference type="RefSeq" id="WP_369341651.1">
    <property type="nucleotide sequence ID" value="NZ_CP129675.1"/>
</dbReference>
<organism evidence="5">
    <name type="scientific">Bifidobacterium fermentum</name>
    <dbReference type="NCBI Taxonomy" id="3059035"/>
    <lineage>
        <taxon>Bacteria</taxon>
        <taxon>Bacillati</taxon>
        <taxon>Actinomycetota</taxon>
        <taxon>Actinomycetes</taxon>
        <taxon>Bifidobacteriales</taxon>
        <taxon>Bifidobacteriaceae</taxon>
        <taxon>Bifidobacterium</taxon>
    </lineage>
</organism>
<protein>
    <submittedName>
        <fullName evidence="5">LysM peptidoglycan-binding domain-containing protein</fullName>
    </submittedName>
</protein>
<evidence type="ECO:0000313" key="5">
    <source>
        <dbReference type="EMBL" id="XDS50687.1"/>
    </source>
</evidence>
<reference evidence="5" key="1">
    <citation type="submission" date="2023-07" db="EMBL/GenBank/DDBJ databases">
        <title>Bifidobacterium aquikefiriaerophilum sp. nov. and Bifidobacterium eccum sp. nov., isolated from water kefir.</title>
        <authorList>
            <person name="Breselge S."/>
            <person name="Bellassi P."/>
            <person name="Barcenilla C."/>
            <person name="Alvarez-Ordonez A."/>
            <person name="Morelli L."/>
            <person name="Cotter P.D."/>
        </authorList>
    </citation>
    <scope>NUCLEOTIDE SEQUENCE</scope>
    <source>
        <strain evidence="5">WK012_4_13</strain>
        <strain evidence="4">WK013_4_14</strain>
        <strain evidence="3">WK048_4_13</strain>
    </source>
</reference>
<feature type="domain" description="LysM" evidence="2">
    <location>
        <begin position="31"/>
        <end position="81"/>
    </location>
</feature>
<dbReference type="SMART" id="SM00257">
    <property type="entry name" value="LysM"/>
    <property type="match status" value="1"/>
</dbReference>